<dbReference type="Gene3D" id="3.60.21.10">
    <property type="match status" value="1"/>
</dbReference>
<dbReference type="InterPro" id="IPR029052">
    <property type="entry name" value="Metallo-depent_PP-like"/>
</dbReference>
<proteinExistence type="predicted"/>
<dbReference type="AlphaFoldDB" id="A0A0F9PQX7"/>
<gene>
    <name evidence="1" type="ORF">LCGC14_0796340</name>
</gene>
<evidence type="ECO:0008006" key="2">
    <source>
        <dbReference type="Google" id="ProtNLM"/>
    </source>
</evidence>
<organism evidence="1">
    <name type="scientific">marine sediment metagenome</name>
    <dbReference type="NCBI Taxonomy" id="412755"/>
    <lineage>
        <taxon>unclassified sequences</taxon>
        <taxon>metagenomes</taxon>
        <taxon>ecological metagenomes</taxon>
    </lineage>
</organism>
<evidence type="ECO:0000313" key="1">
    <source>
        <dbReference type="EMBL" id="KKN34180.1"/>
    </source>
</evidence>
<accession>A0A0F9PQX7</accession>
<name>A0A0F9PQX7_9ZZZZ</name>
<sequence>MRRVTANINNDVAYIVPLTDTHIGDPGFTERKLRHYIDWILEREHCYVMLLGDIFETPISGSRATNVWELKNGLSPMEAEATAIDIFTPIASRIVGVVEGNHELRSTQMTGTSSLIRLSQALDLMDVYDKKVVRVKLSVRDIDYNIVGTHGWGGARLLGGQLNKIASMSNVTADADVFVTGHEHSLVLARHEVDLEREGFELRQLYIGCGCFVEWTDFQQGIQRAKPSIGAPRIRFDGTRRDVHVSI</sequence>
<dbReference type="EMBL" id="LAZR01002122">
    <property type="protein sequence ID" value="KKN34180.1"/>
    <property type="molecule type" value="Genomic_DNA"/>
</dbReference>
<protein>
    <recommendedName>
        <fullName evidence="2">Calcineurin-like phosphoesterase domain-containing protein</fullName>
    </recommendedName>
</protein>
<dbReference type="SUPFAM" id="SSF56300">
    <property type="entry name" value="Metallo-dependent phosphatases"/>
    <property type="match status" value="1"/>
</dbReference>
<comment type="caution">
    <text evidence="1">The sequence shown here is derived from an EMBL/GenBank/DDBJ whole genome shotgun (WGS) entry which is preliminary data.</text>
</comment>
<reference evidence="1" key="1">
    <citation type="journal article" date="2015" name="Nature">
        <title>Complex archaea that bridge the gap between prokaryotes and eukaryotes.</title>
        <authorList>
            <person name="Spang A."/>
            <person name="Saw J.H."/>
            <person name="Jorgensen S.L."/>
            <person name="Zaremba-Niedzwiedzka K."/>
            <person name="Martijn J."/>
            <person name="Lind A.E."/>
            <person name="van Eijk R."/>
            <person name="Schleper C."/>
            <person name="Guy L."/>
            <person name="Ettema T.J."/>
        </authorList>
    </citation>
    <scope>NUCLEOTIDE SEQUENCE</scope>
</reference>